<reference evidence="4" key="1">
    <citation type="submission" date="2019-03" db="EMBL/GenBank/DDBJ databases">
        <title>Long read genome sequence of the mycoparasitic Pythium oligandrum ATCC 38472 isolated from sugarbeet rhizosphere.</title>
        <authorList>
            <person name="Gaulin E."/>
        </authorList>
    </citation>
    <scope>NUCLEOTIDE SEQUENCE</scope>
    <source>
        <strain evidence="4">ATCC 38472_TT</strain>
    </source>
</reference>
<dbReference type="Pfam" id="PF01554">
    <property type="entry name" value="MatE"/>
    <property type="match status" value="1"/>
</dbReference>
<dbReference type="AlphaFoldDB" id="A0A8K1FB71"/>
<gene>
    <name evidence="4" type="ORF">Poli38472_008464</name>
</gene>
<accession>A0A8K1FB71</accession>
<organism evidence="4 5">
    <name type="scientific">Pythium oligandrum</name>
    <name type="common">Mycoparasitic fungus</name>
    <dbReference type="NCBI Taxonomy" id="41045"/>
    <lineage>
        <taxon>Eukaryota</taxon>
        <taxon>Sar</taxon>
        <taxon>Stramenopiles</taxon>
        <taxon>Oomycota</taxon>
        <taxon>Peronosporomycetes</taxon>
        <taxon>Pythiales</taxon>
        <taxon>Pythiaceae</taxon>
        <taxon>Pythium</taxon>
    </lineage>
</organism>
<dbReference type="OrthoDB" id="2126698at2759"/>
<keyword evidence="5" id="KW-1185">Reference proteome</keyword>
<sequence>MSVLLPTTFVGITSIGVAILGNYVFIYGIGPWDGLGFVGSPLSTVVAAWYQPCALFCYGFLYKKYHVPAWKGWDLRQPTWCRLKAFLTIAGPIAGNSFVSNLANALISLVAAKLGPATIAANAVISGMWGILWALFWGYGCATQVRVANYLGAGEPGRAKCVATLGLICTLLVVGLLALITSWFDKDVIAIYTGDPALLDACKRVLPIFIVAYVVESVEMLFGGILTGMSQVKVIFWTSTIATWFINLPVAYVGGLTMGFGFPVLWIGVLSVEIFKLSVCAVSLWRVNWHSMSERAVNAMEAAPAKTLAEVEKGAVNYITAVVGSQPTGYIAAMPKSVTPPLSTPYARQKRLARMMRRMNHGVDGIPLY</sequence>
<dbReference type="GO" id="GO:0005886">
    <property type="term" value="C:plasma membrane"/>
    <property type="evidence" value="ECO:0007669"/>
    <property type="project" value="TreeGrafter"/>
</dbReference>
<dbReference type="PANTHER" id="PTHR43298">
    <property type="entry name" value="MULTIDRUG RESISTANCE PROTEIN NORM-RELATED"/>
    <property type="match status" value="1"/>
</dbReference>
<evidence type="ECO:0000313" key="5">
    <source>
        <dbReference type="Proteomes" id="UP000794436"/>
    </source>
</evidence>
<dbReference type="Proteomes" id="UP000794436">
    <property type="component" value="Unassembled WGS sequence"/>
</dbReference>
<evidence type="ECO:0000256" key="1">
    <source>
        <dbReference type="ARBA" id="ARBA00010199"/>
    </source>
</evidence>
<feature type="transmembrane region" description="Helical" evidence="3">
    <location>
        <begin position="234"/>
        <end position="252"/>
    </location>
</feature>
<feature type="transmembrane region" description="Helical" evidence="3">
    <location>
        <begin position="7"/>
        <end position="30"/>
    </location>
</feature>
<comment type="similarity">
    <text evidence="1">Belongs to the multi antimicrobial extrusion (MATE) (TC 2.A.66.1) family.</text>
</comment>
<keyword evidence="3" id="KW-1133">Transmembrane helix</keyword>
<evidence type="ECO:0000256" key="3">
    <source>
        <dbReference type="SAM" id="Phobius"/>
    </source>
</evidence>
<comment type="caution">
    <text evidence="4">The sequence shown here is derived from an EMBL/GenBank/DDBJ whole genome shotgun (WGS) entry which is preliminary data.</text>
</comment>
<keyword evidence="3" id="KW-0812">Transmembrane</keyword>
<dbReference type="GO" id="GO:0015297">
    <property type="term" value="F:antiporter activity"/>
    <property type="evidence" value="ECO:0007669"/>
    <property type="project" value="InterPro"/>
</dbReference>
<feature type="transmembrane region" description="Helical" evidence="3">
    <location>
        <begin position="161"/>
        <end position="184"/>
    </location>
</feature>
<keyword evidence="2" id="KW-0813">Transport</keyword>
<feature type="transmembrane region" description="Helical" evidence="3">
    <location>
        <begin position="264"/>
        <end position="285"/>
    </location>
</feature>
<dbReference type="InterPro" id="IPR050222">
    <property type="entry name" value="MATE_MdtK"/>
</dbReference>
<feature type="transmembrane region" description="Helical" evidence="3">
    <location>
        <begin position="119"/>
        <end position="140"/>
    </location>
</feature>
<dbReference type="InterPro" id="IPR002528">
    <property type="entry name" value="MATE_fam"/>
</dbReference>
<dbReference type="GO" id="GO:0042910">
    <property type="term" value="F:xenobiotic transmembrane transporter activity"/>
    <property type="evidence" value="ECO:0007669"/>
    <property type="project" value="InterPro"/>
</dbReference>
<name>A0A8K1FB71_PYTOL</name>
<feature type="transmembrane region" description="Helical" evidence="3">
    <location>
        <begin position="83"/>
        <end position="107"/>
    </location>
</feature>
<dbReference type="PANTHER" id="PTHR43298:SF2">
    <property type="entry name" value="FMN_FAD EXPORTER YEEO-RELATED"/>
    <property type="match status" value="1"/>
</dbReference>
<feature type="transmembrane region" description="Helical" evidence="3">
    <location>
        <begin position="42"/>
        <end position="62"/>
    </location>
</feature>
<evidence type="ECO:0000313" key="4">
    <source>
        <dbReference type="EMBL" id="TMW55816.1"/>
    </source>
</evidence>
<feature type="transmembrane region" description="Helical" evidence="3">
    <location>
        <begin position="204"/>
        <end position="222"/>
    </location>
</feature>
<protein>
    <submittedName>
        <fullName evidence="4">Uncharacterized protein</fullName>
    </submittedName>
</protein>
<dbReference type="EMBL" id="SPLM01000146">
    <property type="protein sequence ID" value="TMW55816.1"/>
    <property type="molecule type" value="Genomic_DNA"/>
</dbReference>
<proteinExistence type="inferred from homology"/>
<evidence type="ECO:0000256" key="2">
    <source>
        <dbReference type="ARBA" id="ARBA00022448"/>
    </source>
</evidence>
<keyword evidence="3" id="KW-0472">Membrane</keyword>